<reference evidence="1" key="1">
    <citation type="submission" date="2018-05" db="EMBL/GenBank/DDBJ databases">
        <title>Draft genome of Mucuna pruriens seed.</title>
        <authorList>
            <person name="Nnadi N.E."/>
            <person name="Vos R."/>
            <person name="Hasami M.H."/>
            <person name="Devisetty U.K."/>
            <person name="Aguiy J.C."/>
        </authorList>
    </citation>
    <scope>NUCLEOTIDE SEQUENCE [LARGE SCALE GENOMIC DNA]</scope>
    <source>
        <strain evidence="1">JCA_2017</strain>
    </source>
</reference>
<sequence length="242" mass="27507">MTINPKTNIDPAQLNLNASSWIGSPCTLRVSSQTNQYKVQMGGYINNFIQEAMARYLGLDYQSTSTLNVLVGNGHELGSEKICKDVSLLIQGKMFVMNHYVVDIQGANVVLGVEWLKGLGLIVTDYTSLTMKFLKGETNLGPATISIKVTTNFKKVRNNTKMEHSKNKSYPHQILQYFLFNTISLSLHSIPIFIRENYDFWSIKTKTFFFSQDFWDIVEERFISPIDISTLAVAQKELKENK</sequence>
<dbReference type="Proteomes" id="UP000257109">
    <property type="component" value="Unassembled WGS sequence"/>
</dbReference>
<name>A0A371GQH3_MUCPR</name>
<keyword evidence="2" id="KW-1185">Reference proteome</keyword>
<dbReference type="CDD" id="cd00303">
    <property type="entry name" value="retropepsin_like"/>
    <property type="match status" value="1"/>
</dbReference>
<accession>A0A371GQH3</accession>
<proteinExistence type="predicted"/>
<feature type="non-terminal residue" evidence="1">
    <location>
        <position position="1"/>
    </location>
</feature>
<comment type="caution">
    <text evidence="1">The sequence shown here is derived from an EMBL/GenBank/DDBJ whole genome shotgun (WGS) entry which is preliminary data.</text>
</comment>
<dbReference type="AlphaFoldDB" id="A0A371GQH3"/>
<dbReference type="Pfam" id="PF08284">
    <property type="entry name" value="RVP_2"/>
    <property type="match status" value="1"/>
</dbReference>
<organism evidence="1 2">
    <name type="scientific">Mucuna pruriens</name>
    <name type="common">Velvet bean</name>
    <name type="synonym">Dolichos pruriens</name>
    <dbReference type="NCBI Taxonomy" id="157652"/>
    <lineage>
        <taxon>Eukaryota</taxon>
        <taxon>Viridiplantae</taxon>
        <taxon>Streptophyta</taxon>
        <taxon>Embryophyta</taxon>
        <taxon>Tracheophyta</taxon>
        <taxon>Spermatophyta</taxon>
        <taxon>Magnoliopsida</taxon>
        <taxon>eudicotyledons</taxon>
        <taxon>Gunneridae</taxon>
        <taxon>Pentapetalae</taxon>
        <taxon>rosids</taxon>
        <taxon>fabids</taxon>
        <taxon>Fabales</taxon>
        <taxon>Fabaceae</taxon>
        <taxon>Papilionoideae</taxon>
        <taxon>50 kb inversion clade</taxon>
        <taxon>NPAAA clade</taxon>
        <taxon>indigoferoid/millettioid clade</taxon>
        <taxon>Phaseoleae</taxon>
        <taxon>Mucuna</taxon>
    </lineage>
</organism>
<dbReference type="OrthoDB" id="1746660at2759"/>
<gene>
    <name evidence="1" type="ORF">CR513_25050</name>
</gene>
<dbReference type="Gene3D" id="2.40.70.10">
    <property type="entry name" value="Acid Proteases"/>
    <property type="match status" value="1"/>
</dbReference>
<dbReference type="InterPro" id="IPR021109">
    <property type="entry name" value="Peptidase_aspartic_dom_sf"/>
</dbReference>
<evidence type="ECO:0000313" key="1">
    <source>
        <dbReference type="EMBL" id="RDX92774.1"/>
    </source>
</evidence>
<dbReference type="EMBL" id="QJKJ01004786">
    <property type="protein sequence ID" value="RDX92774.1"/>
    <property type="molecule type" value="Genomic_DNA"/>
</dbReference>
<evidence type="ECO:0000313" key="2">
    <source>
        <dbReference type="Proteomes" id="UP000257109"/>
    </source>
</evidence>
<protein>
    <submittedName>
        <fullName evidence="1">Uncharacterized protein</fullName>
    </submittedName>
</protein>